<reference evidence="3 4" key="1">
    <citation type="submission" date="2012-12" db="EMBL/GenBank/DDBJ databases">
        <title>The Genome Sequence of Enterococcus faecium E1590.</title>
        <authorList>
            <consortium name="The Broad Institute Genome Sequencing Platform"/>
            <consortium name="The Broad Institute Genome Sequencing Center for Infectious Disease"/>
            <person name="Earl A.M."/>
            <person name="Gilmore M.S."/>
            <person name="van Schaik W."/>
            <person name="Lebreton F."/>
            <person name="Willems R.J."/>
            <person name="Walker B."/>
            <person name="Young S.K."/>
            <person name="Zeng Q."/>
            <person name="Gargeya S."/>
            <person name="Fitzgerald M."/>
            <person name="Haas B."/>
            <person name="Abouelleil A."/>
            <person name="Alvarado L."/>
            <person name="Arachchi H.M."/>
            <person name="Berlin A.M."/>
            <person name="Chapman S.B."/>
            <person name="Dewar J."/>
            <person name="Goldberg J."/>
            <person name="Griggs A."/>
            <person name="Gujja S."/>
            <person name="Hansen M."/>
            <person name="Howarth C."/>
            <person name="Imamovic A."/>
            <person name="Larimer J."/>
            <person name="McCowan C."/>
            <person name="Murphy C."/>
            <person name="Neiman D."/>
            <person name="Pearson M."/>
            <person name="Priest M."/>
            <person name="Roberts A."/>
            <person name="Saif S."/>
            <person name="Shea T."/>
            <person name="Sisk P."/>
            <person name="Sykes S."/>
            <person name="Wortman J."/>
            <person name="Nusbaum C."/>
            <person name="Birren B."/>
        </authorList>
    </citation>
    <scope>NUCLEOTIDE SEQUENCE [LARGE SCALE GENOMIC DNA]</scope>
    <source>
        <strain evidence="3 4">E1590</strain>
    </source>
</reference>
<dbReference type="Proteomes" id="UP000010553">
    <property type="component" value="Unassembled WGS sequence"/>
</dbReference>
<keyword evidence="1" id="KW-1133">Transmembrane helix</keyword>
<proteinExistence type="predicted"/>
<gene>
    <name evidence="3" type="ORF">OIE_03497</name>
</gene>
<evidence type="ECO:0000259" key="2">
    <source>
        <dbReference type="Pfam" id="PF01882"/>
    </source>
</evidence>
<dbReference type="AlphaFoldDB" id="A0A828ZWN6"/>
<dbReference type="PANTHER" id="PTHR34351">
    <property type="entry name" value="SLR1927 PROTEIN-RELATED"/>
    <property type="match status" value="1"/>
</dbReference>
<dbReference type="RefSeq" id="WP_002334824.1">
    <property type="nucleotide sequence ID" value="NZ_KB029685.1"/>
</dbReference>
<dbReference type="EMBL" id="AHXC01000003">
    <property type="protein sequence ID" value="ELB03535.1"/>
    <property type="molecule type" value="Genomic_DNA"/>
</dbReference>
<feature type="transmembrane region" description="Helical" evidence="1">
    <location>
        <begin position="7"/>
        <end position="27"/>
    </location>
</feature>
<evidence type="ECO:0000313" key="3">
    <source>
        <dbReference type="EMBL" id="ELB03535.1"/>
    </source>
</evidence>
<feature type="transmembrane region" description="Helical" evidence="1">
    <location>
        <begin position="33"/>
        <end position="54"/>
    </location>
</feature>
<protein>
    <recommendedName>
        <fullName evidence="2">DUF58 domain-containing protein</fullName>
    </recommendedName>
</protein>
<comment type="caution">
    <text evidence="3">The sequence shown here is derived from an EMBL/GenBank/DDBJ whole genome shotgun (WGS) entry which is preliminary data.</text>
</comment>
<evidence type="ECO:0000256" key="1">
    <source>
        <dbReference type="SAM" id="Phobius"/>
    </source>
</evidence>
<keyword evidence="1" id="KW-0812">Transmembrane</keyword>
<dbReference type="Pfam" id="PF01882">
    <property type="entry name" value="DUF58"/>
    <property type="match status" value="1"/>
</dbReference>
<accession>A0A828ZWN6</accession>
<sequence>MEKAKDYFINFVLFLIYFVIVFFALVFNNSLGWFLLAFFTLYVSWSVFSLSTFLKKLSVTCTVQPVQPVVYRKKSIQVIFSIAKKGAFSFPLPRLQIVFPEIFAEKKQEILILTNKPQEVQVLWQPKERGFHEALTVIFTAYDSLGLFRKRTRRELSFPVTVLPAFHKTQAETLQRVLEKKQQLNVYQKGLDFREHRSYRPGDPFNRIDWKLSAHSQEWLYREYEYQEEYSPLLCFWGSPSLKFDHLLDLYFSLWHLRKEKQPELLILGDRTFHGKDPGYTYFASLNAGNEKTFLAHLKKQAKKQIVLFIPEHSPEVSEAVETLSKDRTVYLVYFAEKQIMIQEKDKVCSLSGGEWIDD</sequence>
<feature type="domain" description="DUF58" evidence="2">
    <location>
        <begin position="195"/>
        <end position="244"/>
    </location>
</feature>
<dbReference type="InterPro" id="IPR002881">
    <property type="entry name" value="DUF58"/>
</dbReference>
<organism evidence="3 4">
    <name type="scientific">Enterococcus faecium EnGen0003</name>
    <dbReference type="NCBI Taxonomy" id="1138901"/>
    <lineage>
        <taxon>Bacteria</taxon>
        <taxon>Bacillati</taxon>
        <taxon>Bacillota</taxon>
        <taxon>Bacilli</taxon>
        <taxon>Lactobacillales</taxon>
        <taxon>Enterococcaceae</taxon>
        <taxon>Enterococcus</taxon>
    </lineage>
</organism>
<evidence type="ECO:0000313" key="4">
    <source>
        <dbReference type="Proteomes" id="UP000010553"/>
    </source>
</evidence>
<keyword evidence="1" id="KW-0472">Membrane</keyword>
<name>A0A828ZWN6_ENTFC</name>